<evidence type="ECO:0000256" key="2">
    <source>
        <dbReference type="ARBA" id="ARBA00023002"/>
    </source>
</evidence>
<keyword evidence="2 4" id="KW-0560">Oxidoreductase</keyword>
<dbReference type="InterPro" id="IPR012394">
    <property type="entry name" value="Aldehyde_DH_NAD(P)"/>
</dbReference>
<dbReference type="InterPro" id="IPR016163">
    <property type="entry name" value="Ald_DH_C"/>
</dbReference>
<dbReference type="Gene3D" id="3.40.309.10">
    <property type="entry name" value="Aldehyde Dehydrogenase, Chain A, domain 2"/>
    <property type="match status" value="1"/>
</dbReference>
<dbReference type="InterPro" id="IPR029510">
    <property type="entry name" value="Ald_DH_CS_GLU"/>
</dbReference>
<proteinExistence type="inferred from homology"/>
<evidence type="ECO:0000256" key="6">
    <source>
        <dbReference type="PROSITE-ProRule" id="PRU10007"/>
    </source>
</evidence>
<evidence type="ECO:0000259" key="8">
    <source>
        <dbReference type="Pfam" id="PF00171"/>
    </source>
</evidence>
<dbReference type="InterPro" id="IPR015590">
    <property type="entry name" value="Aldehyde_DH_dom"/>
</dbReference>
<evidence type="ECO:0000256" key="7">
    <source>
        <dbReference type="RuleBase" id="RU003345"/>
    </source>
</evidence>
<reference evidence="9 10" key="1">
    <citation type="submission" date="2016-10" db="EMBL/GenBank/DDBJ databases">
        <authorList>
            <person name="de Groot N.N."/>
        </authorList>
    </citation>
    <scope>NUCLEOTIDE SEQUENCE [LARGE SCALE GENOMIC DNA]</scope>
    <source>
        <strain evidence="9 10">DSM 18438</strain>
    </source>
</reference>
<name>A0A1I1HV36_9GAMM</name>
<dbReference type="PANTHER" id="PTHR43570">
    <property type="entry name" value="ALDEHYDE DEHYDROGENASE"/>
    <property type="match status" value="1"/>
</dbReference>
<sequence length="467" mass="52915">MTNFLTQQLTQLQTAFASEPYPDFAARKDRLQRLKKSLKLHYLQLVQAMSEDFGSRSRQESLLADVLPILSEIDFVSRRLKRWMRPEKRQVDWLYQPAQARVIYQPVGVVGIMVPWNYPLQLALSPLVSALAAGNRAFLKLSEWTPATNQALITCLQEAFTADEVQIATGKKDVSQAFAQLPLDHLLFTGSSAVGRHIQRAVAENLTPVTLELGGKSPALLDEGIALKQALDPLLFGKTLNAGQTCIAPDYLLCPEERLDEVIAYLQKRFTEFFPQLKDNPDYTSLINRQHKQRLQDLLQEAQACGCQTHELNPAKEDLSDGNKLALTLVINPDSEARMMQEELFGPLLPIITYRDFSEAIQFIRQRPRPLALYYLGKNPAHQQLVEYQTLSGGLAINETLLQVAQHDLPFGGVGASGMGHYHGREGFLTFSKAKGVFQRRLFNSARLIYPPYGRWIHRLLERWFMR</sequence>
<dbReference type="Proteomes" id="UP000199058">
    <property type="component" value="Unassembled WGS sequence"/>
</dbReference>
<dbReference type="AlphaFoldDB" id="A0A1I1HV36"/>
<keyword evidence="3" id="KW-0520">NAD</keyword>
<evidence type="ECO:0000256" key="5">
    <source>
        <dbReference type="PIRSR" id="PIRSR036492-1"/>
    </source>
</evidence>
<gene>
    <name evidence="9" type="ORF">SAMN05660443_2040</name>
</gene>
<dbReference type="Pfam" id="PF00171">
    <property type="entry name" value="Aldedh"/>
    <property type="match status" value="1"/>
</dbReference>
<feature type="active site" evidence="5 6">
    <location>
        <position position="212"/>
    </location>
</feature>
<comment type="similarity">
    <text evidence="1 4 7">Belongs to the aldehyde dehydrogenase family.</text>
</comment>
<evidence type="ECO:0000256" key="4">
    <source>
        <dbReference type="PIRNR" id="PIRNR036492"/>
    </source>
</evidence>
<evidence type="ECO:0000256" key="1">
    <source>
        <dbReference type="ARBA" id="ARBA00009986"/>
    </source>
</evidence>
<feature type="domain" description="Aldehyde dehydrogenase" evidence="8">
    <location>
        <begin position="24"/>
        <end position="436"/>
    </location>
</feature>
<dbReference type="OrthoDB" id="9812625at2"/>
<dbReference type="InterPro" id="IPR016161">
    <property type="entry name" value="Ald_DH/histidinol_DH"/>
</dbReference>
<dbReference type="InterPro" id="IPR016162">
    <property type="entry name" value="Ald_DH_N"/>
</dbReference>
<evidence type="ECO:0000313" key="9">
    <source>
        <dbReference type="EMBL" id="SFC27794.1"/>
    </source>
</evidence>
<dbReference type="GO" id="GO:0006081">
    <property type="term" value="P:aldehyde metabolic process"/>
    <property type="evidence" value="ECO:0007669"/>
    <property type="project" value="InterPro"/>
</dbReference>
<dbReference type="PIRSF" id="PIRSF036492">
    <property type="entry name" value="ALDH"/>
    <property type="match status" value="1"/>
</dbReference>
<dbReference type="SUPFAM" id="SSF53720">
    <property type="entry name" value="ALDH-like"/>
    <property type="match status" value="1"/>
</dbReference>
<accession>A0A1I1HV36</accession>
<keyword evidence="10" id="KW-1185">Reference proteome</keyword>
<feature type="active site" evidence="5">
    <location>
        <position position="246"/>
    </location>
</feature>
<dbReference type="Gene3D" id="3.40.605.10">
    <property type="entry name" value="Aldehyde Dehydrogenase, Chain A, domain 1"/>
    <property type="match status" value="1"/>
</dbReference>
<organism evidence="9 10">
    <name type="scientific">Marinospirillum celere</name>
    <dbReference type="NCBI Taxonomy" id="1122252"/>
    <lineage>
        <taxon>Bacteria</taxon>
        <taxon>Pseudomonadati</taxon>
        <taxon>Pseudomonadota</taxon>
        <taxon>Gammaproteobacteria</taxon>
        <taxon>Oceanospirillales</taxon>
        <taxon>Oceanospirillaceae</taxon>
        <taxon>Marinospirillum</taxon>
    </lineage>
</organism>
<protein>
    <recommendedName>
        <fullName evidence="4">Aldehyde dehydrogenase</fullName>
    </recommendedName>
</protein>
<dbReference type="STRING" id="1122252.SAMN05660443_2040"/>
<dbReference type="EMBL" id="FOLH01000004">
    <property type="protein sequence ID" value="SFC27794.1"/>
    <property type="molecule type" value="Genomic_DNA"/>
</dbReference>
<dbReference type="GO" id="GO:0005737">
    <property type="term" value="C:cytoplasm"/>
    <property type="evidence" value="ECO:0007669"/>
    <property type="project" value="TreeGrafter"/>
</dbReference>
<dbReference type="PANTHER" id="PTHR43570:SF20">
    <property type="entry name" value="ALDEHYDE DEHYDROGENASE ALDX-RELATED"/>
    <property type="match status" value="1"/>
</dbReference>
<dbReference type="GO" id="GO:0004029">
    <property type="term" value="F:aldehyde dehydrogenase (NAD+) activity"/>
    <property type="evidence" value="ECO:0007669"/>
    <property type="project" value="TreeGrafter"/>
</dbReference>
<evidence type="ECO:0000256" key="3">
    <source>
        <dbReference type="ARBA" id="ARBA00023027"/>
    </source>
</evidence>
<dbReference type="PROSITE" id="PS00687">
    <property type="entry name" value="ALDEHYDE_DEHYDR_GLU"/>
    <property type="match status" value="1"/>
</dbReference>
<dbReference type="RefSeq" id="WP_091962952.1">
    <property type="nucleotide sequence ID" value="NZ_FOLH01000004.1"/>
</dbReference>
<evidence type="ECO:0000313" key="10">
    <source>
        <dbReference type="Proteomes" id="UP000199058"/>
    </source>
</evidence>
<dbReference type="CDD" id="cd07133">
    <property type="entry name" value="ALDH_CALDH_CalB"/>
    <property type="match status" value="1"/>
</dbReference>